<protein>
    <submittedName>
        <fullName evidence="1">Uncharacterized protein</fullName>
    </submittedName>
</protein>
<organism evidence="1">
    <name type="scientific">Timema poppense</name>
    <name type="common">Walking stick</name>
    <dbReference type="NCBI Taxonomy" id="170557"/>
    <lineage>
        <taxon>Eukaryota</taxon>
        <taxon>Metazoa</taxon>
        <taxon>Ecdysozoa</taxon>
        <taxon>Arthropoda</taxon>
        <taxon>Hexapoda</taxon>
        <taxon>Insecta</taxon>
        <taxon>Pterygota</taxon>
        <taxon>Neoptera</taxon>
        <taxon>Polyneoptera</taxon>
        <taxon>Phasmatodea</taxon>
        <taxon>Timematodea</taxon>
        <taxon>Timematoidea</taxon>
        <taxon>Timematidae</taxon>
        <taxon>Timema</taxon>
    </lineage>
</organism>
<sequence length="109" mass="11727">MSAARRLVSSSCLEVVHELASGLGIDREASGTDINPTYSSPMTSLVLTDSSQLTSDGQHLEDLTKSVSHLGKVQQNLLQYNASISSYIKELKDARNVTLALSDEKTSTN</sequence>
<dbReference type="EMBL" id="OD004324">
    <property type="protein sequence ID" value="CAD7409738.1"/>
    <property type="molecule type" value="Genomic_DNA"/>
</dbReference>
<gene>
    <name evidence="1" type="ORF">TPSB3V08_LOCUS6990</name>
</gene>
<name>A0A7R9D9X6_TIMPO</name>
<accession>A0A7R9D9X6</accession>
<evidence type="ECO:0000313" key="1">
    <source>
        <dbReference type="EMBL" id="CAD7409738.1"/>
    </source>
</evidence>
<dbReference type="AlphaFoldDB" id="A0A7R9D9X6"/>
<reference evidence="1" key="1">
    <citation type="submission" date="2020-11" db="EMBL/GenBank/DDBJ databases">
        <authorList>
            <person name="Tran Van P."/>
        </authorList>
    </citation>
    <scope>NUCLEOTIDE SEQUENCE</scope>
</reference>
<proteinExistence type="predicted"/>